<dbReference type="PANTHER" id="PTHR33414">
    <property type="entry name" value="PROTEIN PLASTID MOVEMENT IMPAIRED 1-RELATED 1"/>
    <property type="match status" value="1"/>
</dbReference>
<accession>A0A2T7EVV1</accession>
<dbReference type="InterPro" id="IPR039614">
    <property type="entry name" value="PMI1-like"/>
</dbReference>
<evidence type="ECO:0000313" key="3">
    <source>
        <dbReference type="EMBL" id="PUZ71938.1"/>
    </source>
</evidence>
<dbReference type="Pfam" id="PF21745">
    <property type="entry name" value="PMI1_PMIR1-2_C"/>
    <property type="match status" value="1"/>
</dbReference>
<feature type="region of interest" description="Disordered" evidence="1">
    <location>
        <begin position="24"/>
        <end position="49"/>
    </location>
</feature>
<dbReference type="Gramene" id="PUZ71938">
    <property type="protein sequence ID" value="PUZ71938"/>
    <property type="gene ID" value="GQ55_2G353700"/>
</dbReference>
<evidence type="ECO:0000259" key="2">
    <source>
        <dbReference type="Pfam" id="PF21745"/>
    </source>
</evidence>
<dbReference type="OrthoDB" id="640135at2759"/>
<feature type="region of interest" description="Disordered" evidence="1">
    <location>
        <begin position="76"/>
        <end position="98"/>
    </location>
</feature>
<feature type="domain" description="PMI1/PMIR1-2 C-terminal" evidence="2">
    <location>
        <begin position="155"/>
        <end position="203"/>
    </location>
</feature>
<dbReference type="AlphaFoldDB" id="A0A2T7EVV1"/>
<dbReference type="PANTHER" id="PTHR33414:SF8">
    <property type="entry name" value="OS09G0559200 PROTEIN"/>
    <property type="match status" value="1"/>
</dbReference>
<reference evidence="3 4" key="1">
    <citation type="submission" date="2018-04" db="EMBL/GenBank/DDBJ databases">
        <title>WGS assembly of Panicum hallii var. hallii HAL2.</title>
        <authorList>
            <person name="Lovell J."/>
            <person name="Jenkins J."/>
            <person name="Lowry D."/>
            <person name="Mamidi S."/>
            <person name="Sreedasyam A."/>
            <person name="Weng X."/>
            <person name="Barry K."/>
            <person name="Bonette J."/>
            <person name="Campitelli B."/>
            <person name="Daum C."/>
            <person name="Gordon S."/>
            <person name="Gould B."/>
            <person name="Lipzen A."/>
            <person name="MacQueen A."/>
            <person name="Palacio-Mejia J."/>
            <person name="Plott C."/>
            <person name="Shakirov E."/>
            <person name="Shu S."/>
            <person name="Yoshinaga Y."/>
            <person name="Zane M."/>
            <person name="Rokhsar D."/>
            <person name="Grimwood J."/>
            <person name="Schmutz J."/>
            <person name="Juenger T."/>
        </authorList>
    </citation>
    <scope>NUCLEOTIDE SEQUENCE [LARGE SCALE GENOMIC DNA]</scope>
    <source>
        <strain evidence="4">cv. HAL2</strain>
    </source>
</reference>
<protein>
    <recommendedName>
        <fullName evidence="2">PMI1/PMIR1-2 C-terminal domain-containing protein</fullName>
    </recommendedName>
</protein>
<organism evidence="3 4">
    <name type="scientific">Panicum hallii var. hallii</name>
    <dbReference type="NCBI Taxonomy" id="1504633"/>
    <lineage>
        <taxon>Eukaryota</taxon>
        <taxon>Viridiplantae</taxon>
        <taxon>Streptophyta</taxon>
        <taxon>Embryophyta</taxon>
        <taxon>Tracheophyta</taxon>
        <taxon>Spermatophyta</taxon>
        <taxon>Magnoliopsida</taxon>
        <taxon>Liliopsida</taxon>
        <taxon>Poales</taxon>
        <taxon>Poaceae</taxon>
        <taxon>PACMAD clade</taxon>
        <taxon>Panicoideae</taxon>
        <taxon>Panicodae</taxon>
        <taxon>Paniceae</taxon>
        <taxon>Panicinae</taxon>
        <taxon>Panicum</taxon>
        <taxon>Panicum sect. Panicum</taxon>
    </lineage>
</organism>
<feature type="compositionally biased region" description="Basic and acidic residues" evidence="1">
    <location>
        <begin position="76"/>
        <end position="93"/>
    </location>
</feature>
<evidence type="ECO:0000313" key="4">
    <source>
        <dbReference type="Proteomes" id="UP000244336"/>
    </source>
</evidence>
<keyword evidence="4" id="KW-1185">Reference proteome</keyword>
<evidence type="ECO:0000256" key="1">
    <source>
        <dbReference type="SAM" id="MobiDB-lite"/>
    </source>
</evidence>
<dbReference type="EMBL" id="CM009750">
    <property type="protein sequence ID" value="PUZ71938.1"/>
    <property type="molecule type" value="Genomic_DNA"/>
</dbReference>
<dbReference type="PROSITE" id="PS51257">
    <property type="entry name" value="PROKAR_LIPOPROTEIN"/>
    <property type="match status" value="1"/>
</dbReference>
<proteinExistence type="predicted"/>
<gene>
    <name evidence="3" type="ORF">GQ55_2G353700</name>
</gene>
<name>A0A2T7EVV1_9POAL</name>
<dbReference type="InterPro" id="IPR048972">
    <property type="entry name" value="PMI1_PMIR1-2_C"/>
</dbReference>
<sequence length="374" mass="40278">MSRKKQPAPSPAVASTGCSGLMSCLSIHRRGPPQPAPRGVADASDADGGKAADAAERYWKRMQLLEEEIRRLSEWLGQEERPAPPGAEARKEGTGSVVTEWSRNGAKAREVGCSASKRCASVGHGASGVQDTVRLEDGSYLREVRRVRVGWPWERLAVQVSRPVVPVDAASASEVLDKMAAMRAEDLCKFLIQMMPLKDITGQQNPGEPVRRTARLSSGDDLLEALVFKAMGKLESLVLEGLKIQMSPPATEPAAVAADRRRDEAVSKDCMVHVVLVQVRDPNERYAAIGDPMVGLIEASLQRRDGAVKQEVRGLHAAGISFISRKSSDGRCMMWSASLKQCKGSHDGAGGGGGLDGDGCRCSCVRNPNRVFQR</sequence>
<dbReference type="Proteomes" id="UP000244336">
    <property type="component" value="Chromosome 2"/>
</dbReference>